<evidence type="ECO:0000256" key="3">
    <source>
        <dbReference type="ARBA" id="ARBA00022621"/>
    </source>
</evidence>
<evidence type="ECO:0000313" key="8">
    <source>
        <dbReference type="EMBL" id="KAH9368428.1"/>
    </source>
</evidence>
<evidence type="ECO:0000259" key="7">
    <source>
        <dbReference type="PROSITE" id="PS01033"/>
    </source>
</evidence>
<evidence type="ECO:0000256" key="4">
    <source>
        <dbReference type="ARBA" id="ARBA00022723"/>
    </source>
</evidence>
<dbReference type="GO" id="GO:0020037">
    <property type="term" value="F:heme binding"/>
    <property type="evidence" value="ECO:0007669"/>
    <property type="project" value="InterPro"/>
</dbReference>
<dbReference type="OMA" id="EVIANTW"/>
<keyword evidence="4" id="KW-0479">Metal-binding</keyword>
<dbReference type="PANTHER" id="PTHR47217">
    <property type="entry name" value="GLOBIN-LIKE PROTEIN"/>
    <property type="match status" value="1"/>
</dbReference>
<sequence>MGNVFCRNRGADEGTRMSSRERKMVRDSWRTFCKKNPDYGVLMFLGMFTKHPEYLQLFQHFKDKDIRTLPNDPKFRAHAYAVGHQLSAIVECLEEPDVVTELIRKNATSHLKRAGVKPAHFQSLFWAALEEMTASHSSMMTPSVVAAWEKLFDVSETFLDLHS</sequence>
<dbReference type="PANTHER" id="PTHR47217:SF1">
    <property type="entry name" value="GLOBIN-LIKE PROTEIN"/>
    <property type="match status" value="1"/>
</dbReference>
<dbReference type="Gene3D" id="1.10.490.10">
    <property type="entry name" value="Globins"/>
    <property type="match status" value="1"/>
</dbReference>
<dbReference type="GO" id="GO:0019825">
    <property type="term" value="F:oxygen binding"/>
    <property type="evidence" value="ECO:0007669"/>
    <property type="project" value="InterPro"/>
</dbReference>
<dbReference type="PROSITE" id="PS01033">
    <property type="entry name" value="GLOBIN"/>
    <property type="match status" value="1"/>
</dbReference>
<proteinExistence type="inferred from homology"/>
<dbReference type="CDD" id="cd01040">
    <property type="entry name" value="Mb-like"/>
    <property type="match status" value="1"/>
</dbReference>
<keyword evidence="1 6" id="KW-0813">Transport</keyword>
<organism evidence="8 9">
    <name type="scientific">Haemaphysalis longicornis</name>
    <name type="common">Bush tick</name>
    <dbReference type="NCBI Taxonomy" id="44386"/>
    <lineage>
        <taxon>Eukaryota</taxon>
        <taxon>Metazoa</taxon>
        <taxon>Ecdysozoa</taxon>
        <taxon>Arthropoda</taxon>
        <taxon>Chelicerata</taxon>
        <taxon>Arachnida</taxon>
        <taxon>Acari</taxon>
        <taxon>Parasitiformes</taxon>
        <taxon>Ixodida</taxon>
        <taxon>Ixodoidea</taxon>
        <taxon>Ixodidae</taxon>
        <taxon>Haemaphysalinae</taxon>
        <taxon>Haemaphysalis</taxon>
    </lineage>
</organism>
<evidence type="ECO:0000256" key="5">
    <source>
        <dbReference type="ARBA" id="ARBA00023004"/>
    </source>
</evidence>
<dbReference type="Proteomes" id="UP000821853">
    <property type="component" value="Chromosome 2"/>
</dbReference>
<evidence type="ECO:0000256" key="1">
    <source>
        <dbReference type="ARBA" id="ARBA00022448"/>
    </source>
</evidence>
<keyword evidence="5" id="KW-0408">Iron</keyword>
<evidence type="ECO:0000256" key="2">
    <source>
        <dbReference type="ARBA" id="ARBA00022617"/>
    </source>
</evidence>
<keyword evidence="2 6" id="KW-0349">Heme</keyword>
<dbReference type="InterPro" id="IPR000971">
    <property type="entry name" value="Globin"/>
</dbReference>
<dbReference type="InterPro" id="IPR009050">
    <property type="entry name" value="Globin-like_sf"/>
</dbReference>
<evidence type="ECO:0000313" key="9">
    <source>
        <dbReference type="Proteomes" id="UP000821853"/>
    </source>
</evidence>
<feature type="domain" description="Globin" evidence="7">
    <location>
        <begin position="16"/>
        <end position="163"/>
    </location>
</feature>
<dbReference type="OrthoDB" id="436496at2759"/>
<protein>
    <recommendedName>
        <fullName evidence="7">Globin domain-containing protein</fullName>
    </recommendedName>
</protein>
<gene>
    <name evidence="8" type="ORF">HPB48_012642</name>
</gene>
<comment type="similarity">
    <text evidence="6">Belongs to the globin family.</text>
</comment>
<keyword evidence="9" id="KW-1185">Reference proteome</keyword>
<accession>A0A9J6G262</accession>
<dbReference type="InterPro" id="IPR044399">
    <property type="entry name" value="Mb-like_M"/>
</dbReference>
<evidence type="ECO:0000256" key="6">
    <source>
        <dbReference type="RuleBase" id="RU000356"/>
    </source>
</evidence>
<dbReference type="Pfam" id="PF00042">
    <property type="entry name" value="Globin"/>
    <property type="match status" value="1"/>
</dbReference>
<dbReference type="InterPro" id="IPR012292">
    <property type="entry name" value="Globin/Proto"/>
</dbReference>
<dbReference type="GO" id="GO:0005344">
    <property type="term" value="F:oxygen carrier activity"/>
    <property type="evidence" value="ECO:0007669"/>
    <property type="project" value="UniProtKB-KW"/>
</dbReference>
<dbReference type="AlphaFoldDB" id="A0A9J6G262"/>
<reference evidence="8 9" key="1">
    <citation type="journal article" date="2020" name="Cell">
        <title>Large-Scale Comparative Analyses of Tick Genomes Elucidate Their Genetic Diversity and Vector Capacities.</title>
        <authorList>
            <consortium name="Tick Genome and Microbiome Consortium (TIGMIC)"/>
            <person name="Jia N."/>
            <person name="Wang J."/>
            <person name="Shi W."/>
            <person name="Du L."/>
            <person name="Sun Y."/>
            <person name="Zhan W."/>
            <person name="Jiang J.F."/>
            <person name="Wang Q."/>
            <person name="Zhang B."/>
            <person name="Ji P."/>
            <person name="Bell-Sakyi L."/>
            <person name="Cui X.M."/>
            <person name="Yuan T.T."/>
            <person name="Jiang B.G."/>
            <person name="Yang W.F."/>
            <person name="Lam T.T."/>
            <person name="Chang Q.C."/>
            <person name="Ding S.J."/>
            <person name="Wang X.J."/>
            <person name="Zhu J.G."/>
            <person name="Ruan X.D."/>
            <person name="Zhao L."/>
            <person name="Wei J.T."/>
            <person name="Ye R.Z."/>
            <person name="Que T.C."/>
            <person name="Du C.H."/>
            <person name="Zhou Y.H."/>
            <person name="Cheng J.X."/>
            <person name="Dai P.F."/>
            <person name="Guo W.B."/>
            <person name="Han X.H."/>
            <person name="Huang E.J."/>
            <person name="Li L.F."/>
            <person name="Wei W."/>
            <person name="Gao Y.C."/>
            <person name="Liu J.Z."/>
            <person name="Shao H.Z."/>
            <person name="Wang X."/>
            <person name="Wang C.C."/>
            <person name="Yang T.C."/>
            <person name="Huo Q.B."/>
            <person name="Li W."/>
            <person name="Chen H.Y."/>
            <person name="Chen S.E."/>
            <person name="Zhou L.G."/>
            <person name="Ni X.B."/>
            <person name="Tian J.H."/>
            <person name="Sheng Y."/>
            <person name="Liu T."/>
            <person name="Pan Y.S."/>
            <person name="Xia L.Y."/>
            <person name="Li J."/>
            <person name="Zhao F."/>
            <person name="Cao W.C."/>
        </authorList>
    </citation>
    <scope>NUCLEOTIDE SEQUENCE [LARGE SCALE GENOMIC DNA]</scope>
    <source>
        <strain evidence="8">HaeL-2018</strain>
    </source>
</reference>
<dbReference type="VEuPathDB" id="VectorBase:HLOH_043844"/>
<comment type="caution">
    <text evidence="8">The sequence shown here is derived from an EMBL/GenBank/DDBJ whole genome shotgun (WGS) entry which is preliminary data.</text>
</comment>
<dbReference type="GO" id="GO:0046872">
    <property type="term" value="F:metal ion binding"/>
    <property type="evidence" value="ECO:0007669"/>
    <property type="project" value="UniProtKB-KW"/>
</dbReference>
<dbReference type="SUPFAM" id="SSF46458">
    <property type="entry name" value="Globin-like"/>
    <property type="match status" value="1"/>
</dbReference>
<dbReference type="EMBL" id="JABSTR010000004">
    <property type="protein sequence ID" value="KAH9368428.1"/>
    <property type="molecule type" value="Genomic_DNA"/>
</dbReference>
<keyword evidence="3 6" id="KW-0561">Oxygen transport</keyword>
<name>A0A9J6G262_HAELO</name>